<accession>A0ABN1JJD1</accession>
<feature type="domain" description="Helicase ATP-binding" evidence="8">
    <location>
        <begin position="136"/>
        <end position="281"/>
    </location>
</feature>
<evidence type="ECO:0000259" key="9">
    <source>
        <dbReference type="PROSITE" id="PS51194"/>
    </source>
</evidence>
<protein>
    <recommendedName>
        <fullName evidence="1">RNA helicase</fullName>
        <ecNumber evidence="1">3.6.4.13</ecNumber>
    </recommendedName>
</protein>
<evidence type="ECO:0000256" key="2">
    <source>
        <dbReference type="ARBA" id="ARBA00022741"/>
    </source>
</evidence>
<dbReference type="PANTHER" id="PTHR12131:SF1">
    <property type="entry name" value="ATP-DEPENDENT RNA HELICASE SUPV3L1, MITOCHONDRIAL-RELATED"/>
    <property type="match status" value="1"/>
</dbReference>
<feature type="domain" description="Helicase C-terminal" evidence="9">
    <location>
        <begin position="293"/>
        <end position="444"/>
    </location>
</feature>
<keyword evidence="6" id="KW-0809">Transit peptide</keyword>
<evidence type="ECO:0000256" key="7">
    <source>
        <dbReference type="ARBA" id="ARBA00047984"/>
    </source>
</evidence>
<dbReference type="PANTHER" id="PTHR12131">
    <property type="entry name" value="ATP-DEPENDENT RNA AND DNA HELICASE"/>
    <property type="match status" value="1"/>
</dbReference>
<keyword evidence="5" id="KW-0067">ATP-binding</keyword>
<dbReference type="Pfam" id="PF22527">
    <property type="entry name" value="DEXQc_Suv3"/>
    <property type="match status" value="1"/>
</dbReference>
<comment type="caution">
    <text evidence="10">The sequence shown here is derived from an EMBL/GenBank/DDBJ whole genome shotgun (WGS) entry which is preliminary data.</text>
</comment>
<dbReference type="SMART" id="SM00490">
    <property type="entry name" value="HELICc"/>
    <property type="match status" value="1"/>
</dbReference>
<evidence type="ECO:0000256" key="5">
    <source>
        <dbReference type="ARBA" id="ARBA00022840"/>
    </source>
</evidence>
<keyword evidence="11" id="KW-1185">Reference proteome</keyword>
<dbReference type="RefSeq" id="WP_343761292.1">
    <property type="nucleotide sequence ID" value="NZ_BAAACG010000009.1"/>
</dbReference>
<dbReference type="SUPFAM" id="SSF52540">
    <property type="entry name" value="P-loop containing nucleoside triphosphate hydrolases"/>
    <property type="match status" value="1"/>
</dbReference>
<name>A0ABN1JJD1_9CLOT</name>
<gene>
    <name evidence="10" type="ORF">GCM10008906_19980</name>
</gene>
<dbReference type="EC" id="3.6.4.13" evidence="1"/>
<proteinExistence type="predicted"/>
<evidence type="ECO:0000259" key="8">
    <source>
        <dbReference type="PROSITE" id="PS51192"/>
    </source>
</evidence>
<dbReference type="GO" id="GO:0004386">
    <property type="term" value="F:helicase activity"/>
    <property type="evidence" value="ECO:0007669"/>
    <property type="project" value="UniProtKB-KW"/>
</dbReference>
<keyword evidence="2" id="KW-0547">Nucleotide-binding</keyword>
<evidence type="ECO:0000256" key="3">
    <source>
        <dbReference type="ARBA" id="ARBA00022801"/>
    </source>
</evidence>
<dbReference type="InterPro" id="IPR022192">
    <property type="entry name" value="SUV3_C"/>
</dbReference>
<dbReference type="Gene3D" id="1.20.272.40">
    <property type="match status" value="1"/>
</dbReference>
<dbReference type="Pfam" id="PF12513">
    <property type="entry name" value="SUV3_C"/>
    <property type="match status" value="1"/>
</dbReference>
<organism evidence="10 11">
    <name type="scientific">Clostridium oceanicum</name>
    <dbReference type="NCBI Taxonomy" id="1543"/>
    <lineage>
        <taxon>Bacteria</taxon>
        <taxon>Bacillati</taxon>
        <taxon>Bacillota</taxon>
        <taxon>Clostridia</taxon>
        <taxon>Eubacteriales</taxon>
        <taxon>Clostridiaceae</taxon>
        <taxon>Clostridium</taxon>
    </lineage>
</organism>
<dbReference type="InterPro" id="IPR044774">
    <property type="entry name" value="Suv3_DEXQc"/>
</dbReference>
<dbReference type="EMBL" id="BAAACG010000009">
    <property type="protein sequence ID" value="GAA0740242.1"/>
    <property type="molecule type" value="Genomic_DNA"/>
</dbReference>
<evidence type="ECO:0000313" key="10">
    <source>
        <dbReference type="EMBL" id="GAA0740242.1"/>
    </source>
</evidence>
<sequence length="589" mass="69278">MKKTAVNRDYIKIKKQFNNIEQIVKNTKPNSLWEHEAAVRKKIKFLKEIRNKNLRDFNEVYNKYMELLDYISIKLVDNYNKRNNTSFDFYEIVKMNKYSYLKSGIINVLISKHIPFIVSREFKKVFPENPKDEYKKTRKIKRKFYLHLGETNTGKTYNSMERLKKCKKGIYLSPLRILALENYEKLNKEGVKCSLLTGEEEIQIEGAKHISSTVEKLNTKEEYDVAIIDEIQMIGDDQRGNAWTRAVLALKSKEIHICGAANVKDLIIKIIEDCEDEYELIEYKRNIELKVQEKSFRYKDVEEGDALVAFSKKKVLDIANYYKNIGVNCSIIYGDLPPEVRIKQYEKFINKKANVLVTTDAIGMGVNLPIKRIVFMDIKKFDGNEFRYLTSQEVKQIAGRAGRKGIYDVGYVAGYKNTGEFIKEMIETEDYPINEAVLGPSEAILKVKNLSLKEKLALWSTKKEKLDFYRKMDVEKLVFLLDSIKFYNLKEEIQWKLLKIPFDVTSKVLMGTFLSYIDELFIGKHEKLLEPKCLIKDLQNLEIYYEQIDLYYSFSKVFNLELDVEWVYKKRIEISKEINNILRKNITLK</sequence>
<evidence type="ECO:0000313" key="11">
    <source>
        <dbReference type="Proteomes" id="UP001501510"/>
    </source>
</evidence>
<reference evidence="10 11" key="1">
    <citation type="journal article" date="2019" name="Int. J. Syst. Evol. Microbiol.">
        <title>The Global Catalogue of Microorganisms (GCM) 10K type strain sequencing project: providing services to taxonomists for standard genome sequencing and annotation.</title>
        <authorList>
            <consortium name="The Broad Institute Genomics Platform"/>
            <consortium name="The Broad Institute Genome Sequencing Center for Infectious Disease"/>
            <person name="Wu L."/>
            <person name="Ma J."/>
        </authorList>
    </citation>
    <scope>NUCLEOTIDE SEQUENCE [LARGE SCALE GENOMIC DNA]</scope>
    <source>
        <strain evidence="10 11">JCM 1407</strain>
    </source>
</reference>
<keyword evidence="4 10" id="KW-0347">Helicase</keyword>
<dbReference type="InterPro" id="IPR055206">
    <property type="entry name" value="DEXQc_SUV3"/>
</dbReference>
<evidence type="ECO:0000256" key="1">
    <source>
        <dbReference type="ARBA" id="ARBA00012552"/>
    </source>
</evidence>
<dbReference type="InterPro" id="IPR027417">
    <property type="entry name" value="P-loop_NTPase"/>
</dbReference>
<dbReference type="Proteomes" id="UP001501510">
    <property type="component" value="Unassembled WGS sequence"/>
</dbReference>
<dbReference type="PROSITE" id="PS51192">
    <property type="entry name" value="HELICASE_ATP_BIND_1"/>
    <property type="match status" value="1"/>
</dbReference>
<dbReference type="CDD" id="cd17913">
    <property type="entry name" value="DEXQc_Suv3"/>
    <property type="match status" value="1"/>
</dbReference>
<keyword evidence="3" id="KW-0378">Hydrolase</keyword>
<dbReference type="InterPro" id="IPR014001">
    <property type="entry name" value="Helicase_ATP-bd"/>
</dbReference>
<dbReference type="PROSITE" id="PS51194">
    <property type="entry name" value="HELICASE_CTER"/>
    <property type="match status" value="1"/>
</dbReference>
<dbReference type="Pfam" id="PF00271">
    <property type="entry name" value="Helicase_C"/>
    <property type="match status" value="1"/>
</dbReference>
<evidence type="ECO:0000256" key="4">
    <source>
        <dbReference type="ARBA" id="ARBA00022806"/>
    </source>
</evidence>
<comment type="catalytic activity">
    <reaction evidence="7">
        <text>ATP + H2O = ADP + phosphate + H(+)</text>
        <dbReference type="Rhea" id="RHEA:13065"/>
        <dbReference type="ChEBI" id="CHEBI:15377"/>
        <dbReference type="ChEBI" id="CHEBI:15378"/>
        <dbReference type="ChEBI" id="CHEBI:30616"/>
        <dbReference type="ChEBI" id="CHEBI:43474"/>
        <dbReference type="ChEBI" id="CHEBI:456216"/>
        <dbReference type="EC" id="3.6.4.13"/>
    </reaction>
</comment>
<dbReference type="Gene3D" id="3.40.50.300">
    <property type="entry name" value="P-loop containing nucleotide triphosphate hydrolases"/>
    <property type="match status" value="2"/>
</dbReference>
<dbReference type="InterPro" id="IPR001650">
    <property type="entry name" value="Helicase_C-like"/>
</dbReference>
<dbReference type="InterPro" id="IPR050699">
    <property type="entry name" value="RNA-DNA_Helicase"/>
</dbReference>
<evidence type="ECO:0000256" key="6">
    <source>
        <dbReference type="ARBA" id="ARBA00022946"/>
    </source>
</evidence>